<organism evidence="2 3">
    <name type="scientific">Ascobolus immersus RN42</name>
    <dbReference type="NCBI Taxonomy" id="1160509"/>
    <lineage>
        <taxon>Eukaryota</taxon>
        <taxon>Fungi</taxon>
        <taxon>Dikarya</taxon>
        <taxon>Ascomycota</taxon>
        <taxon>Pezizomycotina</taxon>
        <taxon>Pezizomycetes</taxon>
        <taxon>Pezizales</taxon>
        <taxon>Ascobolaceae</taxon>
        <taxon>Ascobolus</taxon>
    </lineage>
</organism>
<evidence type="ECO:0000256" key="1">
    <source>
        <dbReference type="SAM" id="MobiDB-lite"/>
    </source>
</evidence>
<sequence>MEQSSAPESHPFVPVLSMRSPTSQSSDETVLRARDFPPLSDEPVLGARESSLPARDFLSDLRRASPPIKQSSAPESHPFMPVSVSDKHPPTTSPPTKSIL</sequence>
<evidence type="ECO:0000313" key="3">
    <source>
        <dbReference type="Proteomes" id="UP000275078"/>
    </source>
</evidence>
<feature type="compositionally biased region" description="Polar residues" evidence="1">
    <location>
        <begin position="19"/>
        <end position="28"/>
    </location>
</feature>
<dbReference type="EMBL" id="ML119893">
    <property type="protein sequence ID" value="RPA71889.1"/>
    <property type="molecule type" value="Genomic_DNA"/>
</dbReference>
<proteinExistence type="predicted"/>
<evidence type="ECO:0000313" key="2">
    <source>
        <dbReference type="EMBL" id="RPA71889.1"/>
    </source>
</evidence>
<keyword evidence="3" id="KW-1185">Reference proteome</keyword>
<gene>
    <name evidence="2" type="ORF">BJ508DRAFT_82752</name>
</gene>
<reference evidence="2 3" key="1">
    <citation type="journal article" date="2018" name="Nat. Ecol. Evol.">
        <title>Pezizomycetes genomes reveal the molecular basis of ectomycorrhizal truffle lifestyle.</title>
        <authorList>
            <person name="Murat C."/>
            <person name="Payen T."/>
            <person name="Noel B."/>
            <person name="Kuo A."/>
            <person name="Morin E."/>
            <person name="Chen J."/>
            <person name="Kohler A."/>
            <person name="Krizsan K."/>
            <person name="Balestrini R."/>
            <person name="Da Silva C."/>
            <person name="Montanini B."/>
            <person name="Hainaut M."/>
            <person name="Levati E."/>
            <person name="Barry K.W."/>
            <person name="Belfiori B."/>
            <person name="Cichocki N."/>
            <person name="Clum A."/>
            <person name="Dockter R.B."/>
            <person name="Fauchery L."/>
            <person name="Guy J."/>
            <person name="Iotti M."/>
            <person name="Le Tacon F."/>
            <person name="Lindquist E.A."/>
            <person name="Lipzen A."/>
            <person name="Malagnac F."/>
            <person name="Mello A."/>
            <person name="Molinier V."/>
            <person name="Miyauchi S."/>
            <person name="Poulain J."/>
            <person name="Riccioni C."/>
            <person name="Rubini A."/>
            <person name="Sitrit Y."/>
            <person name="Splivallo R."/>
            <person name="Traeger S."/>
            <person name="Wang M."/>
            <person name="Zifcakova L."/>
            <person name="Wipf D."/>
            <person name="Zambonelli A."/>
            <person name="Paolocci F."/>
            <person name="Nowrousian M."/>
            <person name="Ottonello S."/>
            <person name="Baldrian P."/>
            <person name="Spatafora J.W."/>
            <person name="Henrissat B."/>
            <person name="Nagy L.G."/>
            <person name="Aury J.M."/>
            <person name="Wincker P."/>
            <person name="Grigoriev I.V."/>
            <person name="Bonfante P."/>
            <person name="Martin F.M."/>
        </authorList>
    </citation>
    <scope>NUCLEOTIDE SEQUENCE [LARGE SCALE GENOMIC DNA]</scope>
    <source>
        <strain evidence="2 3">RN42</strain>
    </source>
</reference>
<feature type="region of interest" description="Disordered" evidence="1">
    <location>
        <begin position="1"/>
        <end position="100"/>
    </location>
</feature>
<name>A0A3N4HBV2_ASCIM</name>
<dbReference type="AlphaFoldDB" id="A0A3N4HBV2"/>
<dbReference type="Proteomes" id="UP000275078">
    <property type="component" value="Unassembled WGS sequence"/>
</dbReference>
<protein>
    <submittedName>
        <fullName evidence="2">Uncharacterized protein</fullName>
    </submittedName>
</protein>
<accession>A0A3N4HBV2</accession>